<organism evidence="10 11">
    <name type="scientific">Iodidimonas gelatinilytica</name>
    <dbReference type="NCBI Taxonomy" id="1236966"/>
    <lineage>
        <taxon>Bacteria</taxon>
        <taxon>Pseudomonadati</taxon>
        <taxon>Pseudomonadota</taxon>
        <taxon>Alphaproteobacteria</taxon>
        <taxon>Iodidimonadales</taxon>
        <taxon>Iodidimonadaceae</taxon>
        <taxon>Iodidimonas</taxon>
    </lineage>
</organism>
<evidence type="ECO:0000256" key="6">
    <source>
        <dbReference type="ARBA" id="ARBA00022764"/>
    </source>
</evidence>
<evidence type="ECO:0000256" key="3">
    <source>
        <dbReference type="ARBA" id="ARBA00009370"/>
    </source>
</evidence>
<comment type="catalytic activity">
    <reaction evidence="8">
        <text>Cleavage of hydrophobic, N-terminal signal or leader sequences from secreted and periplasmic proteins.</text>
        <dbReference type="EC" id="3.4.21.89"/>
    </reaction>
</comment>
<dbReference type="PANTHER" id="PTHR43390:SF1">
    <property type="entry name" value="CHLOROPLAST PROCESSING PEPTIDASE"/>
    <property type="match status" value="1"/>
</dbReference>
<accession>A0A5A7MWH7</accession>
<dbReference type="NCBIfam" id="TIGR02227">
    <property type="entry name" value="sigpep_I_bact"/>
    <property type="match status" value="1"/>
</dbReference>
<dbReference type="EMBL" id="BKCL01000014">
    <property type="protein sequence ID" value="GEQ99205.1"/>
    <property type="molecule type" value="Genomic_DNA"/>
</dbReference>
<dbReference type="GO" id="GO:0042597">
    <property type="term" value="C:periplasmic space"/>
    <property type="evidence" value="ECO:0007669"/>
    <property type="project" value="UniProtKB-SubCell"/>
</dbReference>
<evidence type="ECO:0000256" key="5">
    <source>
        <dbReference type="ARBA" id="ARBA00022729"/>
    </source>
</evidence>
<proteinExistence type="inferred from homology"/>
<dbReference type="RefSeq" id="WP_150001340.1">
    <property type="nucleotide sequence ID" value="NZ_BKCL01000014.1"/>
</dbReference>
<evidence type="ECO:0000259" key="9">
    <source>
        <dbReference type="Pfam" id="PF10502"/>
    </source>
</evidence>
<evidence type="ECO:0000313" key="11">
    <source>
        <dbReference type="Proteomes" id="UP000322084"/>
    </source>
</evidence>
<keyword evidence="6" id="KW-0574">Periplasm</keyword>
<dbReference type="GO" id="GO:0016020">
    <property type="term" value="C:membrane"/>
    <property type="evidence" value="ECO:0007669"/>
    <property type="project" value="UniProtKB-SubCell"/>
</dbReference>
<dbReference type="EC" id="3.4.21.89" evidence="8"/>
<dbReference type="InterPro" id="IPR036286">
    <property type="entry name" value="LexA/Signal_pep-like_sf"/>
</dbReference>
<dbReference type="GO" id="GO:0004252">
    <property type="term" value="F:serine-type endopeptidase activity"/>
    <property type="evidence" value="ECO:0007669"/>
    <property type="project" value="InterPro"/>
</dbReference>
<dbReference type="InterPro" id="IPR019533">
    <property type="entry name" value="Peptidase_S26"/>
</dbReference>
<dbReference type="AlphaFoldDB" id="A0A5A7MWH7"/>
<dbReference type="GO" id="GO:0006465">
    <property type="term" value="P:signal peptide processing"/>
    <property type="evidence" value="ECO:0007669"/>
    <property type="project" value="InterPro"/>
</dbReference>
<dbReference type="InterPro" id="IPR000223">
    <property type="entry name" value="Pept_S26A_signal_pept_1"/>
</dbReference>
<gene>
    <name evidence="10" type="primary">traF_2</name>
    <name evidence="10" type="ORF">JCM17844_28420</name>
</gene>
<name>A0A5A7MWH7_9PROT</name>
<keyword evidence="8" id="KW-0645">Protease</keyword>
<evidence type="ECO:0000256" key="7">
    <source>
        <dbReference type="ARBA" id="ARBA00022971"/>
    </source>
</evidence>
<evidence type="ECO:0000256" key="2">
    <source>
        <dbReference type="ARBA" id="ARBA00005849"/>
    </source>
</evidence>
<dbReference type="Pfam" id="PF10502">
    <property type="entry name" value="Peptidase_S26"/>
    <property type="match status" value="1"/>
</dbReference>
<keyword evidence="5" id="KW-0732">Signal</keyword>
<dbReference type="Proteomes" id="UP000322084">
    <property type="component" value="Unassembled WGS sequence"/>
</dbReference>
<comment type="similarity">
    <text evidence="2">Belongs to the peptidase S26C family.</text>
</comment>
<sequence>MMPVSHRIALTGMLVLVLAAVGVHWLRGHVRLAWNETESLPQSVFLVLLGTQPDRGDYVLFDPPQAVNSHYPFVKQVAGLPGDAIRVEGRAVWVDGRPVGVAKTMSRRGELLHPIAPGIIPPGFIFVHANHRDSYDSRYQSLGLVPDARVIGRAVPLF</sequence>
<reference evidence="10 11" key="1">
    <citation type="submission" date="2019-09" db="EMBL/GenBank/DDBJ databases">
        <title>NBRP : Genome information of microbial organism related human and environment.</title>
        <authorList>
            <person name="Hattori M."/>
            <person name="Oshima K."/>
            <person name="Inaba H."/>
            <person name="Suda W."/>
            <person name="Sakamoto M."/>
            <person name="Iino T."/>
            <person name="Kitahara M."/>
            <person name="Oshida Y."/>
            <person name="Iida T."/>
            <person name="Kudo T."/>
            <person name="Itoh T."/>
            <person name="Ohkuma M."/>
        </authorList>
    </citation>
    <scope>NUCLEOTIDE SEQUENCE [LARGE SCALE GENOMIC DNA]</scope>
    <source>
        <strain evidence="10 11">Hi-2</strain>
    </source>
</reference>
<evidence type="ECO:0000256" key="8">
    <source>
        <dbReference type="RuleBase" id="RU362042"/>
    </source>
</evidence>
<feature type="domain" description="Peptidase S26" evidence="9">
    <location>
        <begin position="9"/>
        <end position="155"/>
    </location>
</feature>
<evidence type="ECO:0000256" key="1">
    <source>
        <dbReference type="ARBA" id="ARBA00004418"/>
    </source>
</evidence>
<keyword evidence="8" id="KW-0378">Hydrolase</keyword>
<comment type="subcellular location">
    <subcellularLocation>
        <location evidence="8">Membrane</location>
        <topology evidence="8">Single-pass type II membrane protein</topology>
    </subcellularLocation>
    <subcellularLocation>
        <location evidence="1">Periplasm</location>
    </subcellularLocation>
</comment>
<dbReference type="Gene3D" id="2.10.109.10">
    <property type="entry name" value="Umud Fragment, subunit A"/>
    <property type="match status" value="1"/>
</dbReference>
<dbReference type="SUPFAM" id="SSF51306">
    <property type="entry name" value="LexA/Signal peptidase"/>
    <property type="match status" value="1"/>
</dbReference>
<evidence type="ECO:0000313" key="10">
    <source>
        <dbReference type="EMBL" id="GEQ99205.1"/>
    </source>
</evidence>
<evidence type="ECO:0000256" key="4">
    <source>
        <dbReference type="ARBA" id="ARBA00019232"/>
    </source>
</evidence>
<protein>
    <recommendedName>
        <fullName evidence="4 8">Signal peptidase I</fullName>
        <ecNumber evidence="8">3.4.21.89</ecNumber>
    </recommendedName>
</protein>
<dbReference type="PANTHER" id="PTHR43390">
    <property type="entry name" value="SIGNAL PEPTIDASE I"/>
    <property type="match status" value="1"/>
</dbReference>
<comment type="caution">
    <text evidence="10">The sequence shown here is derived from an EMBL/GenBank/DDBJ whole genome shotgun (WGS) entry which is preliminary data.</text>
</comment>
<keyword evidence="7" id="KW-0184">Conjugation</keyword>
<dbReference type="NCBIfam" id="TIGR02771">
    <property type="entry name" value="TraF_Ti"/>
    <property type="match status" value="1"/>
</dbReference>
<dbReference type="GO" id="GO:0009003">
    <property type="term" value="F:signal peptidase activity"/>
    <property type="evidence" value="ECO:0007669"/>
    <property type="project" value="UniProtKB-EC"/>
</dbReference>
<dbReference type="InterPro" id="IPR014139">
    <property type="entry name" value="Peptidase_S26C_TraF"/>
</dbReference>
<comment type="similarity">
    <text evidence="3 8">Belongs to the peptidase S26 family.</text>
</comment>